<gene>
    <name evidence="4" type="ORF">GCM10007380_32500</name>
</gene>
<dbReference type="InterPro" id="IPR014748">
    <property type="entry name" value="Enoyl-CoA_hydra_C"/>
</dbReference>
<keyword evidence="2" id="KW-0456">Lyase</keyword>
<dbReference type="GO" id="GO:0016836">
    <property type="term" value="F:hydro-lyase activity"/>
    <property type="evidence" value="ECO:0007669"/>
    <property type="project" value="UniProtKB-ARBA"/>
</dbReference>
<dbReference type="PROSITE" id="PS00166">
    <property type="entry name" value="ENOYL_COA_HYDRATASE"/>
    <property type="match status" value="1"/>
</dbReference>
<comment type="caution">
    <text evidence="4">The sequence shown here is derived from an EMBL/GenBank/DDBJ whole genome shotgun (WGS) entry which is preliminary data.</text>
</comment>
<comment type="similarity">
    <text evidence="1 3">Belongs to the enoyl-CoA hydratase/isomerase family.</text>
</comment>
<evidence type="ECO:0000313" key="5">
    <source>
        <dbReference type="Proteomes" id="UP000626244"/>
    </source>
</evidence>
<name>A0A8J3AM56_9BACI</name>
<dbReference type="SUPFAM" id="SSF52096">
    <property type="entry name" value="ClpP/crotonase"/>
    <property type="match status" value="1"/>
</dbReference>
<organism evidence="4 5">
    <name type="scientific">Gottfriedia solisilvae</name>
    <dbReference type="NCBI Taxonomy" id="1516104"/>
    <lineage>
        <taxon>Bacteria</taxon>
        <taxon>Bacillati</taxon>
        <taxon>Bacillota</taxon>
        <taxon>Bacilli</taxon>
        <taxon>Bacillales</taxon>
        <taxon>Bacillaceae</taxon>
        <taxon>Gottfriedia</taxon>
    </lineage>
</organism>
<evidence type="ECO:0000313" key="4">
    <source>
        <dbReference type="EMBL" id="GGI16345.1"/>
    </source>
</evidence>
<accession>A0A8J3AM56</accession>
<dbReference type="Pfam" id="PF00378">
    <property type="entry name" value="ECH_1"/>
    <property type="match status" value="1"/>
</dbReference>
<dbReference type="CDD" id="cd06558">
    <property type="entry name" value="crotonase-like"/>
    <property type="match status" value="1"/>
</dbReference>
<dbReference type="PANTHER" id="PTHR11941:SF54">
    <property type="entry name" value="ENOYL-COA HYDRATASE, MITOCHONDRIAL"/>
    <property type="match status" value="1"/>
</dbReference>
<dbReference type="InterPro" id="IPR001753">
    <property type="entry name" value="Enoyl-CoA_hydra/iso"/>
</dbReference>
<evidence type="ECO:0000256" key="3">
    <source>
        <dbReference type="RuleBase" id="RU003707"/>
    </source>
</evidence>
<dbReference type="EMBL" id="BMHB01000002">
    <property type="protein sequence ID" value="GGI16345.1"/>
    <property type="molecule type" value="Genomic_DNA"/>
</dbReference>
<reference evidence="5" key="1">
    <citation type="journal article" date="2019" name="Int. J. Syst. Evol. Microbiol.">
        <title>The Global Catalogue of Microorganisms (GCM) 10K type strain sequencing project: providing services to taxonomists for standard genome sequencing and annotation.</title>
        <authorList>
            <consortium name="The Broad Institute Genomics Platform"/>
            <consortium name="The Broad Institute Genome Sequencing Center for Infectious Disease"/>
            <person name="Wu L."/>
            <person name="Ma J."/>
        </authorList>
    </citation>
    <scope>NUCLEOTIDE SEQUENCE [LARGE SCALE GENOMIC DNA]</scope>
    <source>
        <strain evidence="5">CGMCC 1.14993</strain>
    </source>
</reference>
<dbReference type="InterPro" id="IPR018376">
    <property type="entry name" value="Enoyl-CoA_hyd/isom_CS"/>
</dbReference>
<sequence>MESCLLVNDIGHVRVFTLNRTKQANSLSRELLEALHDEMDKLSKASEIRAVLFTGSGSSYFCSGADLKERRGMTENEARETVAMIGSLFFKIEKLPMPAIAAINGVALGGGLELALACDIRLAHKDAIVGLPETSLAIIPGAGGTQRLPRLVGLGKAKELIYTGKRLNAQEAEQIGILEHVVELDELQNKALEICEAIASKGPLAIRAAKKAIQSGFDLPLDLGLRLETYEYERLLHTEDRMEGLNAFQEKRQPQYKGE</sequence>
<proteinExistence type="inferred from homology"/>
<dbReference type="Gene3D" id="1.10.12.10">
    <property type="entry name" value="Lyase 2-enoyl-coa Hydratase, Chain A, domain 2"/>
    <property type="match status" value="1"/>
</dbReference>
<evidence type="ECO:0000256" key="2">
    <source>
        <dbReference type="ARBA" id="ARBA00023239"/>
    </source>
</evidence>
<dbReference type="Gene3D" id="3.90.226.10">
    <property type="entry name" value="2-enoyl-CoA Hydratase, Chain A, domain 1"/>
    <property type="match status" value="1"/>
</dbReference>
<dbReference type="Proteomes" id="UP000626244">
    <property type="component" value="Unassembled WGS sequence"/>
</dbReference>
<protein>
    <submittedName>
        <fullName evidence="4">Enoyl-CoA hydratase</fullName>
    </submittedName>
</protein>
<dbReference type="AlphaFoldDB" id="A0A8J3AM56"/>
<dbReference type="FunFam" id="3.90.226.10:FF:000009">
    <property type="entry name" value="Carnitinyl-CoA dehydratase"/>
    <property type="match status" value="1"/>
</dbReference>
<dbReference type="OrthoDB" id="9775794at2"/>
<dbReference type="FunFam" id="1.10.12.10:FF:000001">
    <property type="entry name" value="Probable enoyl-CoA hydratase, mitochondrial"/>
    <property type="match status" value="1"/>
</dbReference>
<dbReference type="InterPro" id="IPR029045">
    <property type="entry name" value="ClpP/crotonase-like_dom_sf"/>
</dbReference>
<dbReference type="RefSeq" id="WP_088000943.1">
    <property type="nucleotide sequence ID" value="NZ_BMHB01000002.1"/>
</dbReference>
<evidence type="ECO:0000256" key="1">
    <source>
        <dbReference type="ARBA" id="ARBA00005254"/>
    </source>
</evidence>
<keyword evidence="5" id="KW-1185">Reference proteome</keyword>
<dbReference type="GO" id="GO:0006635">
    <property type="term" value="P:fatty acid beta-oxidation"/>
    <property type="evidence" value="ECO:0007669"/>
    <property type="project" value="TreeGrafter"/>
</dbReference>
<dbReference type="PANTHER" id="PTHR11941">
    <property type="entry name" value="ENOYL-COA HYDRATASE-RELATED"/>
    <property type="match status" value="1"/>
</dbReference>